<gene>
    <name evidence="4" type="ORF">CUNI_LOCUS18571</name>
</gene>
<organism evidence="4 5">
    <name type="scientific">Candidula unifasciata</name>
    <dbReference type="NCBI Taxonomy" id="100452"/>
    <lineage>
        <taxon>Eukaryota</taxon>
        <taxon>Metazoa</taxon>
        <taxon>Spiralia</taxon>
        <taxon>Lophotrochozoa</taxon>
        <taxon>Mollusca</taxon>
        <taxon>Gastropoda</taxon>
        <taxon>Heterobranchia</taxon>
        <taxon>Euthyneura</taxon>
        <taxon>Panpulmonata</taxon>
        <taxon>Eupulmonata</taxon>
        <taxon>Stylommatophora</taxon>
        <taxon>Helicina</taxon>
        <taxon>Helicoidea</taxon>
        <taxon>Geomitridae</taxon>
        <taxon>Candidula</taxon>
    </lineage>
</organism>
<keyword evidence="5" id="KW-1185">Reference proteome</keyword>
<evidence type="ECO:0000313" key="4">
    <source>
        <dbReference type="EMBL" id="CAG5133013.1"/>
    </source>
</evidence>
<dbReference type="SMART" id="SM00358">
    <property type="entry name" value="DSRM"/>
    <property type="match status" value="1"/>
</dbReference>
<dbReference type="GO" id="GO:0005730">
    <property type="term" value="C:nucleolus"/>
    <property type="evidence" value="ECO:0007669"/>
    <property type="project" value="TreeGrafter"/>
</dbReference>
<protein>
    <recommendedName>
        <fullName evidence="6">Double-stranded RNA-specific editase Adar</fullName>
    </recommendedName>
</protein>
<feature type="domain" description="A to I editase" evidence="3">
    <location>
        <begin position="283"/>
        <end position="623"/>
    </location>
</feature>
<evidence type="ECO:0000259" key="2">
    <source>
        <dbReference type="PROSITE" id="PS50137"/>
    </source>
</evidence>
<dbReference type="GO" id="GO:0005737">
    <property type="term" value="C:cytoplasm"/>
    <property type="evidence" value="ECO:0007669"/>
    <property type="project" value="TreeGrafter"/>
</dbReference>
<dbReference type="GO" id="GO:0006396">
    <property type="term" value="P:RNA processing"/>
    <property type="evidence" value="ECO:0007669"/>
    <property type="project" value="InterPro"/>
</dbReference>
<dbReference type="GO" id="GO:0003725">
    <property type="term" value="F:double-stranded RNA binding"/>
    <property type="evidence" value="ECO:0007669"/>
    <property type="project" value="TreeGrafter"/>
</dbReference>
<comment type="caution">
    <text evidence="4">The sequence shown here is derived from an EMBL/GenBank/DDBJ whole genome shotgun (WGS) entry which is preliminary data.</text>
</comment>
<dbReference type="SUPFAM" id="SSF54768">
    <property type="entry name" value="dsRNA-binding domain-like"/>
    <property type="match status" value="1"/>
</dbReference>
<dbReference type="GO" id="GO:0008251">
    <property type="term" value="F:tRNA-specific adenosine deaminase activity"/>
    <property type="evidence" value="ECO:0007669"/>
    <property type="project" value="TreeGrafter"/>
</dbReference>
<dbReference type="OrthoDB" id="10268011at2759"/>
<dbReference type="GO" id="GO:0003726">
    <property type="term" value="F:double-stranded RNA adenosine deaminase activity"/>
    <property type="evidence" value="ECO:0007669"/>
    <property type="project" value="TreeGrafter"/>
</dbReference>
<keyword evidence="1" id="KW-0694">RNA-binding</keyword>
<evidence type="ECO:0000313" key="5">
    <source>
        <dbReference type="Proteomes" id="UP000678393"/>
    </source>
</evidence>
<name>A0A8S3ZUE5_9EUPU</name>
<accession>A0A8S3ZUE5</accession>
<dbReference type="PROSITE" id="PS50141">
    <property type="entry name" value="A_DEAMIN_EDITASE"/>
    <property type="match status" value="1"/>
</dbReference>
<dbReference type="PROSITE" id="PS50137">
    <property type="entry name" value="DS_RBD"/>
    <property type="match status" value="1"/>
</dbReference>
<evidence type="ECO:0008006" key="6">
    <source>
        <dbReference type="Google" id="ProtNLM"/>
    </source>
</evidence>
<dbReference type="EMBL" id="CAJHNH020005824">
    <property type="protein sequence ID" value="CAG5133013.1"/>
    <property type="molecule type" value="Genomic_DNA"/>
</dbReference>
<dbReference type="InterPro" id="IPR002466">
    <property type="entry name" value="A_deamin"/>
</dbReference>
<dbReference type="Gene3D" id="3.30.160.20">
    <property type="match status" value="1"/>
</dbReference>
<sequence>MEYRNEKNTNTKFDRKVLPFHPKRQPIIEHGSARDHTNLYKRGHLENTLSSSNTLLANPNTQNYMESETSLPFDKNLESDYSDDEDYDLNFRISDVVSIRDPDFRAEMQPCPGQPAQHLNQQLQVRQQDIPTNLQISTESFAALNKNPISAFMEYGQCRHTPARIEVLSQRGPPHKPVFTIAAVLGTRVFPGITSSNKKDGKKDAAEQAIRILIAEGQYNMPVNSNVISIPESSMTQFDKIAALTHHKFNQLIATIPESLVGRKVIAGLIMKVNDADTGTVIALGSGNRCITGDKLSLRGLTVNDSHAEIITRRGFLRFLYYQLKTYNPSKDHPLFEKSPTGKLRIKHTVTFHLYISTAPCGDGALFSPRDVESNNVTLTDSCSIHRPTFETNVQGVLRTKMEGGEGTIPVDPEKPVQTWDGIVRGERLRTMSCSDKICRWNVLGLQGALLANILDPIYLSSITLGFLFDAGHLSRAVCCRLNRGDPPLDSSLPPPYHLNHPVLGRVTACDATRETQKTKSYSINWMIVDDKPEIIDGCQGACYTGDKNEPPQPSRLCKKNMFDNFRQTCQALKHREFLSVSLYSVAKTMSPEFRQAKAAMIQKFRTTNCGVWLGKPVEEEMFA</sequence>
<evidence type="ECO:0000259" key="3">
    <source>
        <dbReference type="PROSITE" id="PS50141"/>
    </source>
</evidence>
<proteinExistence type="predicted"/>
<dbReference type="AlphaFoldDB" id="A0A8S3ZUE5"/>
<dbReference type="InterPro" id="IPR014720">
    <property type="entry name" value="dsRBD_dom"/>
</dbReference>
<evidence type="ECO:0000256" key="1">
    <source>
        <dbReference type="PROSITE-ProRule" id="PRU00266"/>
    </source>
</evidence>
<dbReference type="Proteomes" id="UP000678393">
    <property type="component" value="Unassembled WGS sequence"/>
</dbReference>
<dbReference type="PANTHER" id="PTHR10910:SF107">
    <property type="entry name" value="DOUBLE-STRANDED RNA-SPECIFIC ADENOSINE DEAMINASE"/>
    <property type="match status" value="1"/>
</dbReference>
<dbReference type="Pfam" id="PF02137">
    <property type="entry name" value="A_deamin"/>
    <property type="match status" value="1"/>
</dbReference>
<dbReference type="CDD" id="cd19902">
    <property type="entry name" value="DSRM_DRADA"/>
    <property type="match status" value="1"/>
</dbReference>
<feature type="domain" description="DRBM" evidence="2">
    <location>
        <begin position="147"/>
        <end position="215"/>
    </location>
</feature>
<reference evidence="4" key="1">
    <citation type="submission" date="2021-04" db="EMBL/GenBank/DDBJ databases">
        <authorList>
            <consortium name="Molecular Ecology Group"/>
        </authorList>
    </citation>
    <scope>NUCLEOTIDE SEQUENCE</scope>
</reference>
<dbReference type="GO" id="GO:0006382">
    <property type="term" value="P:adenosine to inosine editing"/>
    <property type="evidence" value="ECO:0007669"/>
    <property type="project" value="TreeGrafter"/>
</dbReference>
<dbReference type="Pfam" id="PF00035">
    <property type="entry name" value="dsrm"/>
    <property type="match status" value="1"/>
</dbReference>
<dbReference type="PANTHER" id="PTHR10910">
    <property type="entry name" value="EUKARYOTE SPECIFIC DSRNA BINDING PROTEIN"/>
    <property type="match status" value="1"/>
</dbReference>
<dbReference type="SMART" id="SM00552">
    <property type="entry name" value="ADEAMc"/>
    <property type="match status" value="1"/>
</dbReference>